<reference evidence="2 3" key="1">
    <citation type="journal article" date="2014" name="PLoS Genet.">
        <title>Hidden diversity in honey bee gut symbionts detected by single-cell genomics.</title>
        <authorList>
            <person name="Engel P."/>
            <person name="Stepanauskas R."/>
            <person name="Moran N."/>
        </authorList>
    </citation>
    <scope>NUCLEOTIDE SEQUENCE [LARGE SCALE GENOMIC DNA]</scope>
    <source>
        <strain evidence="2 3">SCGC AB-598-J21</strain>
    </source>
</reference>
<evidence type="ECO:0000313" key="3">
    <source>
        <dbReference type="Proteomes" id="UP000027644"/>
    </source>
</evidence>
<dbReference type="AlphaFoldDB" id="A0A074V647"/>
<dbReference type="PANTHER" id="PTHR20883">
    <property type="entry name" value="PHYTANOYL-COA DIOXYGENASE DOMAIN CONTAINING 1"/>
    <property type="match status" value="1"/>
</dbReference>
<protein>
    <submittedName>
        <fullName evidence="2">Protein involved in biosynthesis of mitomycin antibiotics/polyketide fumonisin</fullName>
    </submittedName>
</protein>
<dbReference type="InterPro" id="IPR008775">
    <property type="entry name" value="Phytyl_CoA_dOase-like"/>
</dbReference>
<dbReference type="GO" id="GO:0005506">
    <property type="term" value="F:iron ion binding"/>
    <property type="evidence" value="ECO:0007669"/>
    <property type="project" value="UniProtKB-ARBA"/>
</dbReference>
<sequence>MKIYDCFEQNGYAVINDLITPQQLTDIEQQLEQINLTTAGSRELLTQPWCQILANNLKNNTQLTSLLPINPVAIQCTLFKKSVDKNWLVPLHQDLSIAVRHQFSDTQFTGWSHKQNMLFVQPPAQYMQQLVAVRLHIDDCQHEHGPLKVVAGTHQYGRINESTLPQLRDQKGEQECTLSKGGAVIMRPLIVHSSSKAIQTNGRRVLHFLYAPGDLAEIIPFQFCI</sequence>
<gene>
    <name evidence="2" type="ORF">SASC598J21_013200</name>
</gene>
<dbReference type="GO" id="GO:0016706">
    <property type="term" value="F:2-oxoglutarate-dependent dioxygenase activity"/>
    <property type="evidence" value="ECO:0007669"/>
    <property type="project" value="UniProtKB-ARBA"/>
</dbReference>
<evidence type="ECO:0000313" key="2">
    <source>
        <dbReference type="EMBL" id="KEQ00883.1"/>
    </source>
</evidence>
<evidence type="ECO:0000256" key="1">
    <source>
        <dbReference type="ARBA" id="ARBA00001954"/>
    </source>
</evidence>
<name>A0A074V647_9NEIS</name>
<dbReference type="SUPFAM" id="SSF51197">
    <property type="entry name" value="Clavaminate synthase-like"/>
    <property type="match status" value="1"/>
</dbReference>
<organism evidence="2 3">
    <name type="scientific">Snodgrassella alvi SCGC AB-598-J21</name>
    <dbReference type="NCBI Taxonomy" id="1385367"/>
    <lineage>
        <taxon>Bacteria</taxon>
        <taxon>Pseudomonadati</taxon>
        <taxon>Pseudomonadota</taxon>
        <taxon>Betaproteobacteria</taxon>
        <taxon>Neisseriales</taxon>
        <taxon>Neisseriaceae</taxon>
        <taxon>Snodgrassella</taxon>
    </lineage>
</organism>
<accession>A0A074V647</accession>
<comment type="caution">
    <text evidence="2">The sequence shown here is derived from an EMBL/GenBank/DDBJ whole genome shotgun (WGS) entry which is preliminary data.</text>
</comment>
<dbReference type="EMBL" id="AVQL01000442">
    <property type="protein sequence ID" value="KEQ00883.1"/>
    <property type="molecule type" value="Genomic_DNA"/>
</dbReference>
<dbReference type="PANTHER" id="PTHR20883:SF48">
    <property type="entry name" value="ECTOINE DIOXYGENASE"/>
    <property type="match status" value="1"/>
</dbReference>
<dbReference type="Pfam" id="PF05721">
    <property type="entry name" value="PhyH"/>
    <property type="match status" value="1"/>
</dbReference>
<dbReference type="Gene3D" id="2.60.120.620">
    <property type="entry name" value="q2cbj1_9rhob like domain"/>
    <property type="match status" value="1"/>
</dbReference>
<proteinExistence type="predicted"/>
<dbReference type="Proteomes" id="UP000027644">
    <property type="component" value="Unassembled WGS sequence"/>
</dbReference>
<comment type="cofactor">
    <cofactor evidence="1">
        <name>Fe(2+)</name>
        <dbReference type="ChEBI" id="CHEBI:29033"/>
    </cofactor>
</comment>